<reference evidence="1 2" key="1">
    <citation type="submission" date="2024-09" db="EMBL/GenBank/DDBJ databases">
        <authorList>
            <person name="Sun Q."/>
            <person name="Mori K."/>
        </authorList>
    </citation>
    <scope>NUCLEOTIDE SEQUENCE [LARGE SCALE GENOMIC DNA]</scope>
    <source>
        <strain evidence="1 2">KCTC 23076</strain>
    </source>
</reference>
<name>A0ABV6RSN2_9GAMM</name>
<accession>A0ABV6RSN2</accession>
<evidence type="ECO:0000313" key="2">
    <source>
        <dbReference type="Proteomes" id="UP001589896"/>
    </source>
</evidence>
<gene>
    <name evidence="1" type="ORF">ACFFGH_18325</name>
</gene>
<dbReference type="Proteomes" id="UP001589896">
    <property type="component" value="Unassembled WGS sequence"/>
</dbReference>
<comment type="caution">
    <text evidence="1">The sequence shown here is derived from an EMBL/GenBank/DDBJ whole genome shotgun (WGS) entry which is preliminary data.</text>
</comment>
<dbReference type="RefSeq" id="WP_386670895.1">
    <property type="nucleotide sequence ID" value="NZ_JBHLTG010000004.1"/>
</dbReference>
<protein>
    <submittedName>
        <fullName evidence="1">Uncharacterized protein</fullName>
    </submittedName>
</protein>
<evidence type="ECO:0000313" key="1">
    <source>
        <dbReference type="EMBL" id="MFC0679801.1"/>
    </source>
</evidence>
<dbReference type="EMBL" id="JBHLTG010000004">
    <property type="protein sequence ID" value="MFC0679801.1"/>
    <property type="molecule type" value="Genomic_DNA"/>
</dbReference>
<proteinExistence type="predicted"/>
<organism evidence="1 2">
    <name type="scientific">Lysobacter korlensis</name>
    <dbReference type="NCBI Taxonomy" id="553636"/>
    <lineage>
        <taxon>Bacteria</taxon>
        <taxon>Pseudomonadati</taxon>
        <taxon>Pseudomonadota</taxon>
        <taxon>Gammaproteobacteria</taxon>
        <taxon>Lysobacterales</taxon>
        <taxon>Lysobacteraceae</taxon>
        <taxon>Lysobacter</taxon>
    </lineage>
</organism>
<sequence length="75" mass="8862">MTQKAKPPRAVFVPFMMGHHFGVPFHRELQRRMVLECLDHLVHAQESGEIRYPEITWAQARKQGIEIERKLGLRK</sequence>
<keyword evidence="2" id="KW-1185">Reference proteome</keyword>